<dbReference type="AlphaFoldDB" id="A0A849SEZ1"/>
<name>A0A849SEZ1_UNCEI</name>
<reference evidence="1 2" key="1">
    <citation type="submission" date="2020-04" db="EMBL/GenBank/DDBJ databases">
        <title>Metagenomic profiling of ammonia- and methane-oxidizing microorganisms in a Dutch drinking water treatment plant.</title>
        <authorList>
            <person name="Poghosyan L."/>
            <person name="Leucker S."/>
        </authorList>
    </citation>
    <scope>NUCLEOTIDE SEQUENCE [LARGE SCALE GENOMIC DNA]</scope>
    <source>
        <strain evidence="1">S-RSF-IL-03</strain>
    </source>
</reference>
<accession>A0A849SEZ1</accession>
<comment type="caution">
    <text evidence="1">The sequence shown here is derived from an EMBL/GenBank/DDBJ whole genome shotgun (WGS) entry which is preliminary data.</text>
</comment>
<evidence type="ECO:0000313" key="1">
    <source>
        <dbReference type="EMBL" id="NOT33006.1"/>
    </source>
</evidence>
<evidence type="ECO:0008006" key="3">
    <source>
        <dbReference type="Google" id="ProtNLM"/>
    </source>
</evidence>
<evidence type="ECO:0000313" key="2">
    <source>
        <dbReference type="Proteomes" id="UP000580839"/>
    </source>
</evidence>
<dbReference type="EMBL" id="JABFRW010000025">
    <property type="protein sequence ID" value="NOT33006.1"/>
    <property type="molecule type" value="Genomic_DNA"/>
</dbReference>
<protein>
    <recommendedName>
        <fullName evidence="3">Porin</fullName>
    </recommendedName>
</protein>
<gene>
    <name evidence="1" type="ORF">HOP12_02425</name>
</gene>
<dbReference type="Proteomes" id="UP000580839">
    <property type="component" value="Unassembled WGS sequence"/>
</dbReference>
<organism evidence="1 2">
    <name type="scientific">Eiseniibacteriota bacterium</name>
    <dbReference type="NCBI Taxonomy" id="2212470"/>
    <lineage>
        <taxon>Bacteria</taxon>
        <taxon>Candidatus Eiseniibacteriota</taxon>
    </lineage>
</organism>
<proteinExistence type="predicted"/>
<sequence>MSGGVQARFFDLKDLETGPAKQVPGTVEQTNFATDSESNTLELYSGEFALAYSRWGVSLEGTVGKRTARFRSDGEIESFGVFTTGNFVQLQFSNGSAFEGSGNIEGYTLSYRVPQVPVSVFVGRRYSKLDGMTDSFGRSVGSVADFGAPSARFRSFARLAYEKMKWEIAGPPTGGAGFAGTIGTLTTSGFASAGIGRAEVDG</sequence>